<accession>A0A5M3ZB41</accession>
<evidence type="ECO:0000313" key="2">
    <source>
        <dbReference type="EMBL" id="GFF19561.1"/>
    </source>
</evidence>
<sequence>MYILSDWDRLRRPSDGRNRSRFLTALLDVVHQARCRLKTADTLRLTMDDIDTHLQNFDDLAAVPASDDDQAMDEAEGNEATTASQGWSAEGEIDPAAAQAAW</sequence>
<protein>
    <submittedName>
        <fullName evidence="2">Uncharacterized protein</fullName>
    </submittedName>
</protein>
<reference evidence="2 3" key="1">
    <citation type="submission" date="2020-01" db="EMBL/GenBank/DDBJ databases">
        <title>Aspergillus terreus IFO 6365 whole genome shotgun sequence.</title>
        <authorList>
            <person name="Kanamasa S."/>
            <person name="Takahashi H."/>
        </authorList>
    </citation>
    <scope>NUCLEOTIDE SEQUENCE [LARGE SCALE GENOMIC DNA]</scope>
    <source>
        <strain evidence="2 3">IFO 6365</strain>
    </source>
</reference>
<feature type="region of interest" description="Disordered" evidence="1">
    <location>
        <begin position="66"/>
        <end position="102"/>
    </location>
</feature>
<keyword evidence="3" id="KW-1185">Reference proteome</keyword>
<name>A0A5M3ZB41_ASPTE</name>
<organism evidence="2 3">
    <name type="scientific">Aspergillus terreus</name>
    <dbReference type="NCBI Taxonomy" id="33178"/>
    <lineage>
        <taxon>Eukaryota</taxon>
        <taxon>Fungi</taxon>
        <taxon>Dikarya</taxon>
        <taxon>Ascomycota</taxon>
        <taxon>Pezizomycotina</taxon>
        <taxon>Eurotiomycetes</taxon>
        <taxon>Eurotiomycetidae</taxon>
        <taxon>Eurotiales</taxon>
        <taxon>Aspergillaceae</taxon>
        <taxon>Aspergillus</taxon>
        <taxon>Aspergillus subgen. Circumdati</taxon>
    </lineage>
</organism>
<dbReference type="EMBL" id="BLJY01000010">
    <property type="protein sequence ID" value="GFF19561.1"/>
    <property type="molecule type" value="Genomic_DNA"/>
</dbReference>
<dbReference type="AlphaFoldDB" id="A0A5M3ZB41"/>
<proteinExistence type="predicted"/>
<evidence type="ECO:0000256" key="1">
    <source>
        <dbReference type="SAM" id="MobiDB-lite"/>
    </source>
</evidence>
<gene>
    <name evidence="2" type="ORF">ATEIFO6365_0010033400</name>
</gene>
<dbReference type="Proteomes" id="UP000452235">
    <property type="component" value="Unassembled WGS sequence"/>
</dbReference>
<feature type="compositionally biased region" description="Acidic residues" evidence="1">
    <location>
        <begin position="66"/>
        <end position="77"/>
    </location>
</feature>
<evidence type="ECO:0000313" key="3">
    <source>
        <dbReference type="Proteomes" id="UP000452235"/>
    </source>
</evidence>
<comment type="caution">
    <text evidence="2">The sequence shown here is derived from an EMBL/GenBank/DDBJ whole genome shotgun (WGS) entry which is preliminary data.</text>
</comment>